<accession>A0A2K4ZNY4</accession>
<dbReference type="AlphaFoldDB" id="A0A2K4ZNY4"/>
<gene>
    <name evidence="1" type="ORF">AMURIS_04956</name>
</gene>
<dbReference type="RefSeq" id="WP_103242165.1">
    <property type="nucleotide sequence ID" value="NZ_JANJZD010000047.1"/>
</dbReference>
<sequence length="76" mass="8955">MTKSLVFNLPSDSTSMINKFQLEKVLSNARTSIYQNDYMRFSVDNSVVRVLLYNENDINLLEQIREYFYGEDYAAQ</sequence>
<proteinExistence type="predicted"/>
<organism evidence="1 2">
    <name type="scientific">Acetatifactor muris</name>
    <dbReference type="NCBI Taxonomy" id="879566"/>
    <lineage>
        <taxon>Bacteria</taxon>
        <taxon>Bacillati</taxon>
        <taxon>Bacillota</taxon>
        <taxon>Clostridia</taxon>
        <taxon>Lachnospirales</taxon>
        <taxon>Lachnospiraceae</taxon>
        <taxon>Acetatifactor</taxon>
    </lineage>
</organism>
<keyword evidence="2" id="KW-1185">Reference proteome</keyword>
<reference evidence="1 2" key="1">
    <citation type="submission" date="2018-01" db="EMBL/GenBank/DDBJ databases">
        <authorList>
            <person name="Gaut B.S."/>
            <person name="Morton B.R."/>
            <person name="Clegg M.T."/>
            <person name="Duvall M.R."/>
        </authorList>
    </citation>
    <scope>NUCLEOTIDE SEQUENCE [LARGE SCALE GENOMIC DNA]</scope>
    <source>
        <strain evidence="1">GP69</strain>
    </source>
</reference>
<evidence type="ECO:0000313" key="1">
    <source>
        <dbReference type="EMBL" id="SOY32198.1"/>
    </source>
</evidence>
<protein>
    <submittedName>
        <fullName evidence="1">Uncharacterized protein</fullName>
    </submittedName>
</protein>
<evidence type="ECO:0000313" key="2">
    <source>
        <dbReference type="Proteomes" id="UP000236311"/>
    </source>
</evidence>
<dbReference type="Proteomes" id="UP000236311">
    <property type="component" value="Unassembled WGS sequence"/>
</dbReference>
<dbReference type="EMBL" id="OFSM01000042">
    <property type="protein sequence ID" value="SOY32198.1"/>
    <property type="molecule type" value="Genomic_DNA"/>
</dbReference>
<name>A0A2K4ZNY4_9FIRM</name>